<gene>
    <name evidence="1" type="ORF">BKP37_04015</name>
</gene>
<organism evidence="1 2">
    <name type="scientific">Anaerobacillus alkalilacustris</name>
    <dbReference type="NCBI Taxonomy" id="393763"/>
    <lineage>
        <taxon>Bacteria</taxon>
        <taxon>Bacillati</taxon>
        <taxon>Bacillota</taxon>
        <taxon>Bacilli</taxon>
        <taxon>Bacillales</taxon>
        <taxon>Bacillaceae</taxon>
        <taxon>Anaerobacillus</taxon>
    </lineage>
</organism>
<comment type="caution">
    <text evidence="1">The sequence shown here is derived from an EMBL/GenBank/DDBJ whole genome shotgun (WGS) entry which is preliminary data.</text>
</comment>
<dbReference type="OrthoDB" id="9776685at2"/>
<dbReference type="EMBL" id="MLQR01000001">
    <property type="protein sequence ID" value="OIJ17624.1"/>
    <property type="molecule type" value="Genomic_DNA"/>
</dbReference>
<reference evidence="1 2" key="1">
    <citation type="submission" date="2016-10" db="EMBL/GenBank/DDBJ databases">
        <title>Draft genome sequences of four alkaliphilic bacteria belonging to the Anaerobacillus genus.</title>
        <authorList>
            <person name="Bassil N.M."/>
            <person name="Lloyd J.R."/>
        </authorList>
    </citation>
    <scope>NUCLEOTIDE SEQUENCE [LARGE SCALE GENOMIC DNA]</scope>
    <source>
        <strain evidence="1 2">DSM 18345</strain>
    </source>
</reference>
<protein>
    <recommendedName>
        <fullName evidence="3">Peptidase S9 prolyl oligopeptidase catalytic domain-containing protein</fullName>
    </recommendedName>
</protein>
<dbReference type="SUPFAM" id="SSF53474">
    <property type="entry name" value="alpha/beta-Hydrolases"/>
    <property type="match status" value="1"/>
</dbReference>
<dbReference type="AlphaFoldDB" id="A0A1S2LZA0"/>
<keyword evidence="2" id="KW-1185">Reference proteome</keyword>
<evidence type="ECO:0000313" key="2">
    <source>
        <dbReference type="Proteomes" id="UP000179524"/>
    </source>
</evidence>
<evidence type="ECO:0008006" key="3">
    <source>
        <dbReference type="Google" id="ProtNLM"/>
    </source>
</evidence>
<name>A0A1S2LZA0_9BACI</name>
<sequence length="103" mass="11932">MISMYKPAFKILLYVKYNVDPLKNSPLNVISEIDPRPILLIHGDNDQQTSVQHAFNLKEKAGAHTELWIIEGKGHFLVGDILEPESRWYREKIKKFLEENVGN</sequence>
<accession>A0A1S2LZA0</accession>
<dbReference type="Proteomes" id="UP000179524">
    <property type="component" value="Unassembled WGS sequence"/>
</dbReference>
<proteinExistence type="predicted"/>
<dbReference type="InterPro" id="IPR029058">
    <property type="entry name" value="AB_hydrolase_fold"/>
</dbReference>
<evidence type="ECO:0000313" key="1">
    <source>
        <dbReference type="EMBL" id="OIJ17624.1"/>
    </source>
</evidence>
<dbReference type="Gene3D" id="3.40.50.1820">
    <property type="entry name" value="alpha/beta hydrolase"/>
    <property type="match status" value="1"/>
</dbReference>
<dbReference type="RefSeq" id="WP_071308348.1">
    <property type="nucleotide sequence ID" value="NZ_MLQR01000001.1"/>
</dbReference>